<dbReference type="RefSeq" id="WP_150578167.1">
    <property type="nucleotide sequence ID" value="NZ_CABPSN010000010.1"/>
</dbReference>
<organism evidence="1 2">
    <name type="scientific">Pandoraea aquatica</name>
    <dbReference type="NCBI Taxonomy" id="2508290"/>
    <lineage>
        <taxon>Bacteria</taxon>
        <taxon>Pseudomonadati</taxon>
        <taxon>Pseudomonadota</taxon>
        <taxon>Betaproteobacteria</taxon>
        <taxon>Burkholderiales</taxon>
        <taxon>Burkholderiaceae</taxon>
        <taxon>Pandoraea</taxon>
    </lineage>
</organism>
<evidence type="ECO:0000313" key="2">
    <source>
        <dbReference type="Proteomes" id="UP000366819"/>
    </source>
</evidence>
<keyword evidence="2" id="KW-1185">Reference proteome</keyword>
<dbReference type="AlphaFoldDB" id="A0A5E4YXD1"/>
<name>A0A5E4YXD1_9BURK</name>
<accession>A0A5E4YXD1</accession>
<gene>
    <name evidence="1" type="ORF">PAQ31011_04845</name>
</gene>
<evidence type="ECO:0000313" key="1">
    <source>
        <dbReference type="EMBL" id="VVE53118.1"/>
    </source>
</evidence>
<sequence length="133" mass="15225">MNTCEQPFSIEFSQWLRRALERGVPMSVRAFAFNLFELTNIDNAKFGVEIVGAGKFDQTDSDWACNEVWEPIDRVLRIPIIFSGDAWDDCLLAIRSLLRTLLEIDDDMTRVLKSREGVGIGFVDGDLHIVWCR</sequence>
<dbReference type="EMBL" id="CABPSN010000010">
    <property type="protein sequence ID" value="VVE53118.1"/>
    <property type="molecule type" value="Genomic_DNA"/>
</dbReference>
<protein>
    <submittedName>
        <fullName evidence="1">Uncharacterized protein</fullName>
    </submittedName>
</protein>
<dbReference type="OrthoDB" id="8913322at2"/>
<reference evidence="1 2" key="1">
    <citation type="submission" date="2019-08" db="EMBL/GenBank/DDBJ databases">
        <authorList>
            <person name="Peeters C."/>
        </authorList>
    </citation>
    <scope>NUCLEOTIDE SEQUENCE [LARGE SCALE GENOMIC DNA]</scope>
    <source>
        <strain evidence="1 2">LMG 31011</strain>
    </source>
</reference>
<proteinExistence type="predicted"/>
<dbReference type="Proteomes" id="UP000366819">
    <property type="component" value="Unassembled WGS sequence"/>
</dbReference>